<dbReference type="InterPro" id="IPR013411">
    <property type="entry name" value="CRISPR-assoc_RAMP_Csx7"/>
</dbReference>
<feature type="domain" description="CRISPR type III-associated protein" evidence="2">
    <location>
        <begin position="25"/>
        <end position="238"/>
    </location>
</feature>
<dbReference type="PANTHER" id="PTHR35579:SF6">
    <property type="entry name" value="DUF324 DOMAIN-CONTAINING PROTEIN"/>
    <property type="match status" value="1"/>
</dbReference>
<dbReference type="EMBL" id="DSAY01000020">
    <property type="protein sequence ID" value="HDP14349.1"/>
    <property type="molecule type" value="Genomic_DNA"/>
</dbReference>
<dbReference type="GO" id="GO:0051607">
    <property type="term" value="P:defense response to virus"/>
    <property type="evidence" value="ECO:0007669"/>
    <property type="project" value="UniProtKB-KW"/>
</dbReference>
<dbReference type="AlphaFoldDB" id="A0A7C1GI94"/>
<comment type="caution">
    <text evidence="3">The sequence shown here is derived from an EMBL/GenBank/DDBJ whole genome shotgun (WGS) entry which is preliminary data.</text>
</comment>
<evidence type="ECO:0000256" key="1">
    <source>
        <dbReference type="ARBA" id="ARBA00023118"/>
    </source>
</evidence>
<dbReference type="PANTHER" id="PTHR35579">
    <property type="entry name" value="CRISPR SYSTEM CMS ENDORIBONUCLEASE CSM3"/>
    <property type="match status" value="1"/>
</dbReference>
<evidence type="ECO:0000259" key="2">
    <source>
        <dbReference type="Pfam" id="PF03787"/>
    </source>
</evidence>
<sequence>MSEIYWVSHSRLLREVSISGWLVNVGPLRVGSGREAALGSPVDLAVIRIRIGDKSVPYIPGSSLKGVYRTVATQLARSKGLSVCSGLAKETCMDWEIPQHGGVTLLQLVQEHLSNRESLQAVRYFYDYACLMCKVFGAPSYTGHVVFEDAYPINEKGEVMEVRTGIRTGIAINRRTGSVHERSLYQVEYVEPGARFRFKMRATNLPNYALGLLAKAIRMMNDGWVKVGGFKTRGFGEVRLEGLEFFAWGPTVSGSKLLAVKYPEKEPDEEVDLTGVAEARNGGIYASGEKAWKVLEKLEEVWDSAKFG</sequence>
<dbReference type="NCBIfam" id="TIGR02581">
    <property type="entry name" value="cas_cyan_RAMP"/>
    <property type="match status" value="1"/>
</dbReference>
<reference evidence="3" key="1">
    <citation type="journal article" date="2020" name="mSystems">
        <title>Genome- and Community-Level Interaction Insights into Carbon Utilization and Element Cycling Functions of Hydrothermarchaeota in Hydrothermal Sediment.</title>
        <authorList>
            <person name="Zhou Z."/>
            <person name="Liu Y."/>
            <person name="Xu W."/>
            <person name="Pan J."/>
            <person name="Luo Z.H."/>
            <person name="Li M."/>
        </authorList>
    </citation>
    <scope>NUCLEOTIDE SEQUENCE [LARGE SCALE GENOMIC DNA]</scope>
    <source>
        <strain evidence="3">SpSt-116</strain>
    </source>
</reference>
<dbReference type="InterPro" id="IPR005537">
    <property type="entry name" value="RAMP_III_fam"/>
</dbReference>
<name>A0A7C1GI94_9CREN</name>
<keyword evidence="1" id="KW-0051">Antiviral defense</keyword>
<organism evidence="3">
    <name type="scientific">Thermofilum adornatum</name>
    <dbReference type="NCBI Taxonomy" id="1365176"/>
    <lineage>
        <taxon>Archaea</taxon>
        <taxon>Thermoproteota</taxon>
        <taxon>Thermoprotei</taxon>
        <taxon>Thermofilales</taxon>
        <taxon>Thermofilaceae</taxon>
        <taxon>Thermofilum</taxon>
    </lineage>
</organism>
<dbReference type="InterPro" id="IPR052216">
    <property type="entry name" value="CRISPR_Csm3_endoribonuclease"/>
</dbReference>
<gene>
    <name evidence="3" type="ORF">ENN26_01040</name>
</gene>
<protein>
    <submittedName>
        <fullName evidence="3">CRISPR-associated RAMP protein</fullName>
    </submittedName>
</protein>
<evidence type="ECO:0000313" key="3">
    <source>
        <dbReference type="EMBL" id="HDP14349.1"/>
    </source>
</evidence>
<dbReference type="Pfam" id="PF03787">
    <property type="entry name" value="RAMPs"/>
    <property type="match status" value="1"/>
</dbReference>
<proteinExistence type="predicted"/>
<accession>A0A7C1GI94</accession>